<dbReference type="Proteomes" id="UP001016761">
    <property type="component" value="Unassembled WGS sequence"/>
</dbReference>
<reference evidence="1 4" key="1">
    <citation type="submission" date="2020-06" db="EMBL/GenBank/DDBJ databases">
        <title>Haloterrigena sp. nov., an extremely halophilic archaeon isolated from a saline sediment.</title>
        <authorList>
            <person name="Liu B.-B."/>
        </authorList>
    </citation>
    <scope>NUCLEOTIDE SEQUENCE</scope>
    <source>
        <strain evidence="1">SYSU A121-1</strain>
        <strain evidence="2 4">SYSU A558-1</strain>
    </source>
</reference>
<dbReference type="OrthoDB" id="185555at2157"/>
<evidence type="ECO:0000313" key="4">
    <source>
        <dbReference type="Proteomes" id="UP001016761"/>
    </source>
</evidence>
<evidence type="ECO:0000313" key="2">
    <source>
        <dbReference type="EMBL" id="NUC73496.1"/>
    </source>
</evidence>
<name>A0A8J8KEK5_9EURY</name>
<gene>
    <name evidence="1" type="ORF">HT576_06590</name>
    <name evidence="2" type="ORF">HTZ84_14425</name>
</gene>
<proteinExistence type="predicted"/>
<dbReference type="AlphaFoldDB" id="A0A8J8KEK5"/>
<organism evidence="1 3">
    <name type="scientific">Haloterrigena gelatinilytica</name>
    <dbReference type="NCBI Taxonomy" id="2741724"/>
    <lineage>
        <taxon>Archaea</taxon>
        <taxon>Methanobacteriati</taxon>
        <taxon>Methanobacteriota</taxon>
        <taxon>Stenosarchaea group</taxon>
        <taxon>Halobacteria</taxon>
        <taxon>Halobacteriales</taxon>
        <taxon>Natrialbaceae</taxon>
        <taxon>Haloterrigena</taxon>
    </lineage>
</organism>
<dbReference type="Proteomes" id="UP000728647">
    <property type="component" value="Unassembled WGS sequence"/>
</dbReference>
<comment type="caution">
    <text evidence="1">The sequence shown here is derived from an EMBL/GenBank/DDBJ whole genome shotgun (WGS) entry which is preliminary data.</text>
</comment>
<keyword evidence="4" id="KW-1185">Reference proteome</keyword>
<dbReference type="RefSeq" id="WP_174681327.1">
    <property type="nucleotide sequence ID" value="NZ_JABUQZ010000001.1"/>
</dbReference>
<evidence type="ECO:0000313" key="3">
    <source>
        <dbReference type="Proteomes" id="UP000728647"/>
    </source>
</evidence>
<evidence type="ECO:0000313" key="1">
    <source>
        <dbReference type="EMBL" id="NUB90686.1"/>
    </source>
</evidence>
<dbReference type="EMBL" id="JABURA010000001">
    <property type="protein sequence ID" value="NUB90686.1"/>
    <property type="molecule type" value="Genomic_DNA"/>
</dbReference>
<accession>A0A8J8KEK5</accession>
<sequence length="106" mass="11714">MRVHSYIYDSAAPADHVDRVRERLATRDEEFESLDIADADDRSDAVREAMFAIRESVRIGTAPDGLYDDNGEPDFSPGVLITAAPTGRRTIHVGREALEALAEDEP</sequence>
<dbReference type="EMBL" id="JABUQZ010000001">
    <property type="protein sequence ID" value="NUC73496.1"/>
    <property type="molecule type" value="Genomic_DNA"/>
</dbReference>
<protein>
    <submittedName>
        <fullName evidence="1">Uncharacterized protein</fullName>
    </submittedName>
</protein>